<sequence length="174" mass="17612">MKIRHVRAVAVVTVALIALTGARHSSGGGCDDNNSSGSADSRSVGKSDDSGDSGDSGTSGATTDGTTTTGGSTTSGQGSKPAGDDLSIVSCKLTKGQAVVRVRAANDSPSATYSYWYGVEVTGQDGRVLYSAYEGFDSVAPKTTQDGGVTMQQHPAPDTKGATCALTVKERTRV</sequence>
<feature type="compositionally biased region" description="Low complexity" evidence="1">
    <location>
        <begin position="53"/>
        <end position="79"/>
    </location>
</feature>
<feature type="compositionally biased region" description="Low complexity" evidence="1">
    <location>
        <begin position="31"/>
        <end position="42"/>
    </location>
</feature>
<proteinExistence type="predicted"/>
<name>A0ABR7SLL2_9ACTN</name>
<evidence type="ECO:0000256" key="1">
    <source>
        <dbReference type="SAM" id="MobiDB-lite"/>
    </source>
</evidence>
<organism evidence="3 4">
    <name type="scientific">Streptomyces polyasparticus</name>
    <dbReference type="NCBI Taxonomy" id="2767826"/>
    <lineage>
        <taxon>Bacteria</taxon>
        <taxon>Bacillati</taxon>
        <taxon>Actinomycetota</taxon>
        <taxon>Actinomycetes</taxon>
        <taxon>Kitasatosporales</taxon>
        <taxon>Streptomycetaceae</taxon>
        <taxon>Streptomyces</taxon>
    </lineage>
</organism>
<evidence type="ECO:0008006" key="5">
    <source>
        <dbReference type="Google" id="ProtNLM"/>
    </source>
</evidence>
<feature type="region of interest" description="Disordered" evidence="1">
    <location>
        <begin position="23"/>
        <end position="85"/>
    </location>
</feature>
<evidence type="ECO:0000313" key="4">
    <source>
        <dbReference type="Proteomes" id="UP000642284"/>
    </source>
</evidence>
<accession>A0ABR7SLL2</accession>
<dbReference type="RefSeq" id="WP_187816833.1">
    <property type="nucleotide sequence ID" value="NZ_JACTVJ010000014.1"/>
</dbReference>
<protein>
    <recommendedName>
        <fullName evidence="5">Secreted protein</fullName>
    </recommendedName>
</protein>
<feature type="signal peptide" evidence="2">
    <location>
        <begin position="1"/>
        <end position="25"/>
    </location>
</feature>
<keyword evidence="4" id="KW-1185">Reference proteome</keyword>
<keyword evidence="2" id="KW-0732">Signal</keyword>
<gene>
    <name evidence="3" type="ORF">H9Y04_27925</name>
</gene>
<reference evidence="3 4" key="1">
    <citation type="submission" date="2020-08" db="EMBL/GenBank/DDBJ databases">
        <title>Genemic of Streptomyces polyaspartic.</title>
        <authorList>
            <person name="Liu W."/>
        </authorList>
    </citation>
    <scope>NUCLEOTIDE SEQUENCE [LARGE SCALE GENOMIC DNA]</scope>
    <source>
        <strain evidence="3 4">TRM66268-LWL</strain>
    </source>
</reference>
<comment type="caution">
    <text evidence="3">The sequence shown here is derived from an EMBL/GenBank/DDBJ whole genome shotgun (WGS) entry which is preliminary data.</text>
</comment>
<dbReference type="Proteomes" id="UP000642284">
    <property type="component" value="Unassembled WGS sequence"/>
</dbReference>
<feature type="chain" id="PRO_5045479051" description="Secreted protein" evidence="2">
    <location>
        <begin position="26"/>
        <end position="174"/>
    </location>
</feature>
<dbReference type="EMBL" id="JACTVJ010000014">
    <property type="protein sequence ID" value="MBC9716370.1"/>
    <property type="molecule type" value="Genomic_DNA"/>
</dbReference>
<evidence type="ECO:0000256" key="2">
    <source>
        <dbReference type="SAM" id="SignalP"/>
    </source>
</evidence>
<evidence type="ECO:0000313" key="3">
    <source>
        <dbReference type="EMBL" id="MBC9716370.1"/>
    </source>
</evidence>